<keyword evidence="2" id="KW-0677">Repeat</keyword>
<dbReference type="PANTHER" id="PTHR24173:SF78">
    <property type="entry name" value="PROTEIN FEM-1 HOMOLOG B"/>
    <property type="match status" value="1"/>
</dbReference>
<dbReference type="Pfam" id="PF12796">
    <property type="entry name" value="Ank_2"/>
    <property type="match status" value="2"/>
</dbReference>
<dbReference type="Proteomes" id="UP000663852">
    <property type="component" value="Unassembled WGS sequence"/>
</dbReference>
<reference evidence="8" key="1">
    <citation type="submission" date="2021-02" db="EMBL/GenBank/DDBJ databases">
        <authorList>
            <person name="Nowell W R."/>
        </authorList>
    </citation>
    <scope>NUCLEOTIDE SEQUENCE</scope>
</reference>
<sequence>MLSDSTNESKYDRDQIDLEVLVFYSVPKSLKILFNIFQTSCTFRSFYPIETLLFVGVHEEHVPLIDMCLAQPGSFDVDTQLNDGIINQMKDDLVQNYRFDQNTGTALWFACYYGHLNIVRALIEHGHADVDLPNCKYQSPLHAAIARQHMDIVRYLVEQAHASIDDTRHLMIALKTENRDMIDYLLDQGCDPNTHLLDEPVDRTYFALHYAISQIPSNISIVQTLLDKGANPTIQDENNRTALHVAVQCRDEQKVKEILRCDFHHRQRDNNGDTPLMLAMTLESRNVIDVFYKLYPRQDYIDELMLTACKLAFHERFAFFEDTSIAYIFFEQALRLQEPNVSAIPACDIYLFRTECQTIDELMLIRDVPELMYIQAFLVCERLLPQRDEIHLLIPELFRLYDIYHQATEYDRCILLLMHMFPLILSSRENSFRFWRTDCLALFVELLGTLIVEDNIRLIDEIVKAFGFVYRMTDNLSELVYPCLYVAYAIENDQFSLKNRHQLLQYVKEAVHRQLEIGFRHLLESVSRQCVFGSDDPFFRRITPVNVIRMLIHCGADVNILVFGDDTYNRGNSTLLHLIAHSDDIALVQPIVELLVAAGIHTDRLDTHGHLPEQCATNTEIRQLLHSKRSLLLKCQCAHLILAEQISYESYLSNSLKSFVRMHRIQN</sequence>
<name>A0A813S828_ADIRI</name>
<evidence type="ECO:0000313" key="9">
    <source>
        <dbReference type="EMBL" id="CAF1349823.1"/>
    </source>
</evidence>
<evidence type="ECO:0000313" key="10">
    <source>
        <dbReference type="Proteomes" id="UP000663828"/>
    </source>
</evidence>
<dbReference type="InterPro" id="IPR036770">
    <property type="entry name" value="Ankyrin_rpt-contain_sf"/>
</dbReference>
<keyword evidence="3" id="KW-0833">Ubl conjugation pathway</keyword>
<gene>
    <name evidence="9" type="ORF">EDS130_LOCUS33213</name>
    <name evidence="8" type="ORF">XAT740_LOCUS2499</name>
</gene>
<organism evidence="8 10">
    <name type="scientific">Adineta ricciae</name>
    <name type="common">Rotifer</name>
    <dbReference type="NCBI Taxonomy" id="249248"/>
    <lineage>
        <taxon>Eukaryota</taxon>
        <taxon>Metazoa</taxon>
        <taxon>Spiralia</taxon>
        <taxon>Gnathifera</taxon>
        <taxon>Rotifera</taxon>
        <taxon>Eurotatoria</taxon>
        <taxon>Bdelloidea</taxon>
        <taxon>Adinetida</taxon>
        <taxon>Adinetidae</taxon>
        <taxon>Adineta</taxon>
    </lineage>
</organism>
<evidence type="ECO:0000256" key="1">
    <source>
        <dbReference type="ARBA" id="ARBA00004906"/>
    </source>
</evidence>
<comment type="caution">
    <text evidence="8">The sequence shown here is derived from an EMBL/GenBank/DDBJ whole genome shotgun (WGS) entry which is preliminary data.</text>
</comment>
<evidence type="ECO:0000256" key="4">
    <source>
        <dbReference type="ARBA" id="ARBA00023043"/>
    </source>
</evidence>
<evidence type="ECO:0000256" key="3">
    <source>
        <dbReference type="ARBA" id="ARBA00022786"/>
    </source>
</evidence>
<dbReference type="AlphaFoldDB" id="A0A813S828"/>
<dbReference type="EMBL" id="CAJNOJ010000263">
    <property type="protein sequence ID" value="CAF1349823.1"/>
    <property type="molecule type" value="Genomic_DNA"/>
</dbReference>
<evidence type="ECO:0000256" key="5">
    <source>
        <dbReference type="ARBA" id="ARBA00038500"/>
    </source>
</evidence>
<dbReference type="PANTHER" id="PTHR24173">
    <property type="entry name" value="ANKYRIN REPEAT CONTAINING"/>
    <property type="match status" value="1"/>
</dbReference>
<evidence type="ECO:0000256" key="7">
    <source>
        <dbReference type="PROSITE-ProRule" id="PRU00023"/>
    </source>
</evidence>
<dbReference type="SUPFAM" id="SSF48403">
    <property type="entry name" value="Ankyrin repeat"/>
    <property type="match status" value="2"/>
</dbReference>
<dbReference type="Gene3D" id="1.25.40.20">
    <property type="entry name" value="Ankyrin repeat-containing domain"/>
    <property type="match status" value="3"/>
</dbReference>
<keyword evidence="10" id="KW-1185">Reference proteome</keyword>
<dbReference type="InterPro" id="IPR002110">
    <property type="entry name" value="Ankyrin_rpt"/>
</dbReference>
<keyword evidence="4 7" id="KW-0040">ANK repeat</keyword>
<evidence type="ECO:0000256" key="2">
    <source>
        <dbReference type="ARBA" id="ARBA00022737"/>
    </source>
</evidence>
<evidence type="ECO:0000256" key="6">
    <source>
        <dbReference type="ARBA" id="ARBA00072197"/>
    </source>
</evidence>
<feature type="repeat" description="ANK" evidence="7">
    <location>
        <begin position="203"/>
        <end position="237"/>
    </location>
</feature>
<comment type="pathway">
    <text evidence="1">Protein modification; protein ubiquitination.</text>
</comment>
<dbReference type="Proteomes" id="UP000663828">
    <property type="component" value="Unassembled WGS sequence"/>
</dbReference>
<dbReference type="SMART" id="SM00248">
    <property type="entry name" value="ANK"/>
    <property type="match status" value="6"/>
</dbReference>
<proteinExistence type="inferred from homology"/>
<dbReference type="PROSITE" id="PS50088">
    <property type="entry name" value="ANK_REPEAT"/>
    <property type="match status" value="1"/>
</dbReference>
<accession>A0A813S828</accession>
<protein>
    <recommendedName>
        <fullName evidence="6">Protein fem-1 homolog B</fullName>
    </recommendedName>
</protein>
<evidence type="ECO:0000313" key="8">
    <source>
        <dbReference type="EMBL" id="CAF0791358.1"/>
    </source>
</evidence>
<dbReference type="OrthoDB" id="9995210at2759"/>
<dbReference type="EMBL" id="CAJNOR010000087">
    <property type="protein sequence ID" value="CAF0791358.1"/>
    <property type="molecule type" value="Genomic_DNA"/>
</dbReference>
<comment type="similarity">
    <text evidence="5">Belongs to the fem-1 family.</text>
</comment>